<name>A0A844GGW5_9NEIS</name>
<gene>
    <name evidence="3" type="ORF">GKE73_17075</name>
</gene>
<dbReference type="PROSITE" id="PS51898">
    <property type="entry name" value="TYR_RECOMBINASE"/>
    <property type="match status" value="1"/>
</dbReference>
<dbReference type="InterPro" id="IPR011010">
    <property type="entry name" value="DNA_brk_join_enz"/>
</dbReference>
<evidence type="ECO:0000313" key="3">
    <source>
        <dbReference type="EMBL" id="MTD34127.1"/>
    </source>
</evidence>
<keyword evidence="1" id="KW-0233">DNA recombination</keyword>
<dbReference type="Pfam" id="PF00589">
    <property type="entry name" value="Phage_integrase"/>
    <property type="match status" value="1"/>
</dbReference>
<dbReference type="SUPFAM" id="SSF56349">
    <property type="entry name" value="DNA breaking-rejoining enzymes"/>
    <property type="match status" value="1"/>
</dbReference>
<organism evidence="3 4">
    <name type="scientific">Paludibacterium denitrificans</name>
    <dbReference type="NCBI Taxonomy" id="2675226"/>
    <lineage>
        <taxon>Bacteria</taxon>
        <taxon>Pseudomonadati</taxon>
        <taxon>Pseudomonadota</taxon>
        <taxon>Betaproteobacteria</taxon>
        <taxon>Neisseriales</taxon>
        <taxon>Chromobacteriaceae</taxon>
        <taxon>Paludibacterium</taxon>
    </lineage>
</organism>
<dbReference type="Gene3D" id="1.10.443.10">
    <property type="entry name" value="Intergrase catalytic core"/>
    <property type="match status" value="1"/>
</dbReference>
<proteinExistence type="predicted"/>
<dbReference type="GO" id="GO:0006310">
    <property type="term" value="P:DNA recombination"/>
    <property type="evidence" value="ECO:0007669"/>
    <property type="project" value="UniProtKB-KW"/>
</dbReference>
<dbReference type="GO" id="GO:0003677">
    <property type="term" value="F:DNA binding"/>
    <property type="evidence" value="ECO:0007669"/>
    <property type="project" value="InterPro"/>
</dbReference>
<feature type="domain" description="Tyr recombinase" evidence="2">
    <location>
        <begin position="1"/>
        <end position="166"/>
    </location>
</feature>
<keyword evidence="4" id="KW-1185">Reference proteome</keyword>
<accession>A0A844GGW5</accession>
<protein>
    <submittedName>
        <fullName evidence="3">Tyrosine-type recombinase/integrase</fullName>
    </submittedName>
</protein>
<dbReference type="EMBL" id="WLYX01000001">
    <property type="protein sequence ID" value="MTD34127.1"/>
    <property type="molecule type" value="Genomic_DNA"/>
</dbReference>
<dbReference type="InterPro" id="IPR002104">
    <property type="entry name" value="Integrase_catalytic"/>
</dbReference>
<comment type="caution">
    <text evidence="3">The sequence shown here is derived from an EMBL/GenBank/DDBJ whole genome shotgun (WGS) entry which is preliminary data.</text>
</comment>
<evidence type="ECO:0000313" key="4">
    <source>
        <dbReference type="Proteomes" id="UP000446658"/>
    </source>
</evidence>
<sequence>MRLMECMRLRVKDIDFGRGEILIRDGKGVKDRVTMLPQSPVAPLQAHLQRRRAIHEADLQAGMADVFLPDALARKYPHARQEWGWQYVFVTTGYVRDPRSGAQRRHHQDEKLLQRAMKRAVTAAEALPSWPHRIRYATALPPICLNPATIFARCRSYWATRMSAPR</sequence>
<evidence type="ECO:0000259" key="2">
    <source>
        <dbReference type="PROSITE" id="PS51898"/>
    </source>
</evidence>
<evidence type="ECO:0000256" key="1">
    <source>
        <dbReference type="ARBA" id="ARBA00023172"/>
    </source>
</evidence>
<reference evidence="3 4" key="1">
    <citation type="submission" date="2019-11" db="EMBL/GenBank/DDBJ databases">
        <title>Draft genome sequence of Paludibacterium sp. dN18-1.</title>
        <authorList>
            <person name="Im W.-T."/>
        </authorList>
    </citation>
    <scope>NUCLEOTIDE SEQUENCE [LARGE SCALE GENOMIC DNA]</scope>
    <source>
        <strain evidence="4">dN 18-1</strain>
    </source>
</reference>
<dbReference type="GO" id="GO:0015074">
    <property type="term" value="P:DNA integration"/>
    <property type="evidence" value="ECO:0007669"/>
    <property type="project" value="InterPro"/>
</dbReference>
<dbReference type="Proteomes" id="UP000446658">
    <property type="component" value="Unassembled WGS sequence"/>
</dbReference>
<dbReference type="AlphaFoldDB" id="A0A844GGW5"/>
<dbReference type="InterPro" id="IPR013762">
    <property type="entry name" value="Integrase-like_cat_sf"/>
</dbReference>